<gene>
    <name evidence="1" type="ORF">EEDITHA_LOCUS2405</name>
</gene>
<evidence type="ECO:0000313" key="2">
    <source>
        <dbReference type="Proteomes" id="UP001153954"/>
    </source>
</evidence>
<proteinExistence type="predicted"/>
<evidence type="ECO:0008006" key="3">
    <source>
        <dbReference type="Google" id="ProtNLM"/>
    </source>
</evidence>
<dbReference type="AlphaFoldDB" id="A0AAU9TGG4"/>
<name>A0AAU9TGG4_EUPED</name>
<organism evidence="1 2">
    <name type="scientific">Euphydryas editha</name>
    <name type="common">Edith's checkerspot</name>
    <dbReference type="NCBI Taxonomy" id="104508"/>
    <lineage>
        <taxon>Eukaryota</taxon>
        <taxon>Metazoa</taxon>
        <taxon>Ecdysozoa</taxon>
        <taxon>Arthropoda</taxon>
        <taxon>Hexapoda</taxon>
        <taxon>Insecta</taxon>
        <taxon>Pterygota</taxon>
        <taxon>Neoptera</taxon>
        <taxon>Endopterygota</taxon>
        <taxon>Lepidoptera</taxon>
        <taxon>Glossata</taxon>
        <taxon>Ditrysia</taxon>
        <taxon>Papilionoidea</taxon>
        <taxon>Nymphalidae</taxon>
        <taxon>Nymphalinae</taxon>
        <taxon>Euphydryas</taxon>
    </lineage>
</organism>
<dbReference type="EMBL" id="CAKOGL010000005">
    <property type="protein sequence ID" value="CAH2085976.1"/>
    <property type="molecule type" value="Genomic_DNA"/>
</dbReference>
<accession>A0AAU9TGG4</accession>
<dbReference type="Proteomes" id="UP001153954">
    <property type="component" value="Unassembled WGS sequence"/>
</dbReference>
<comment type="caution">
    <text evidence="1">The sequence shown here is derived from an EMBL/GenBank/DDBJ whole genome shotgun (WGS) entry which is preliminary data.</text>
</comment>
<keyword evidence="2" id="KW-1185">Reference proteome</keyword>
<reference evidence="1" key="1">
    <citation type="submission" date="2022-03" db="EMBL/GenBank/DDBJ databases">
        <authorList>
            <person name="Tunstrom K."/>
        </authorList>
    </citation>
    <scope>NUCLEOTIDE SEQUENCE</scope>
</reference>
<sequence length="212" mass="23684">MDKLSKSHVIDDIVTTFFNGNHDDFMKLCCDIACSKLMDSFDSSPKLSLLENAAAAAANDDTTDAAAATTTTTKNVDTVFAATTFENKERNRQHNNSESNDENGVTALSFSQLEALKKIRKRQGSNIGKNVTILQIFIHFVLQFYTLNEVENDRNSYNFDIFLEIAANRHIFISEFDLLGFTVRVNEPTGLPPPPKNYSLLALSHAVRARKE</sequence>
<evidence type="ECO:0000313" key="1">
    <source>
        <dbReference type="EMBL" id="CAH2085976.1"/>
    </source>
</evidence>
<protein>
    <recommendedName>
        <fullName evidence="3">Non-structural maintenance of chromosomes element 4</fullName>
    </recommendedName>
</protein>